<dbReference type="Pfam" id="PF10418">
    <property type="entry name" value="DHODB_Fe-S_bind"/>
    <property type="match status" value="1"/>
</dbReference>
<dbReference type="GO" id="GO:0016491">
    <property type="term" value="F:oxidoreductase activity"/>
    <property type="evidence" value="ECO:0007669"/>
    <property type="project" value="InterPro"/>
</dbReference>
<accession>A0A0M4D2H9</accession>
<name>A0A0M4D2H9_9BACT</name>
<protein>
    <submittedName>
        <fullName evidence="3">NAD(P)H-flavin reductase</fullName>
    </submittedName>
</protein>
<dbReference type="GO" id="GO:0050660">
    <property type="term" value="F:flavin adenine dinucleotide binding"/>
    <property type="evidence" value="ECO:0007669"/>
    <property type="project" value="InterPro"/>
</dbReference>
<dbReference type="Proteomes" id="UP000057158">
    <property type="component" value="Chromosome"/>
</dbReference>
<dbReference type="InterPro" id="IPR012165">
    <property type="entry name" value="Cyt_c3_hydrogenase_gsu"/>
</dbReference>
<feature type="binding site" evidence="1">
    <location>
        <position position="257"/>
    </location>
    <ligand>
        <name>[2Fe-2S] cluster</name>
        <dbReference type="ChEBI" id="CHEBI:190135"/>
    </ligand>
</feature>
<dbReference type="OrthoDB" id="9806195at2"/>
<dbReference type="InterPro" id="IPR001709">
    <property type="entry name" value="Flavoprot_Pyr_Nucl_cyt_Rdtase"/>
</dbReference>
<keyword evidence="4" id="KW-1185">Reference proteome</keyword>
<evidence type="ECO:0000256" key="1">
    <source>
        <dbReference type="PIRSR" id="PIRSR006816-2"/>
    </source>
</evidence>
<keyword evidence="1" id="KW-0479">Metal-binding</keyword>
<evidence type="ECO:0000313" key="4">
    <source>
        <dbReference type="Proteomes" id="UP000057158"/>
    </source>
</evidence>
<dbReference type="GO" id="GO:0051537">
    <property type="term" value="F:2 iron, 2 sulfur cluster binding"/>
    <property type="evidence" value="ECO:0007669"/>
    <property type="project" value="UniProtKB-KW"/>
</dbReference>
<dbReference type="EMBL" id="CP010802">
    <property type="protein sequence ID" value="ALC17490.1"/>
    <property type="molecule type" value="Genomic_DNA"/>
</dbReference>
<dbReference type="InterPro" id="IPR019480">
    <property type="entry name" value="Dihydroorotate_DH_Fe-S-bd"/>
</dbReference>
<dbReference type="Pfam" id="PF00175">
    <property type="entry name" value="NAD_binding_1"/>
    <property type="match status" value="1"/>
</dbReference>
<dbReference type="CDD" id="cd06221">
    <property type="entry name" value="sulfite_reductase_like"/>
    <property type="match status" value="1"/>
</dbReference>
<dbReference type="RefSeq" id="WP_053551495.1">
    <property type="nucleotide sequence ID" value="NZ_CP010802.1"/>
</dbReference>
<comment type="cofactor">
    <cofactor evidence="1">
        <name>[2Fe-2S] cluster</name>
        <dbReference type="ChEBI" id="CHEBI:190135"/>
    </cofactor>
    <text evidence="1">Binds 1 [2Fe-2S] cluster per subunit.</text>
</comment>
<dbReference type="PATRIC" id="fig|1603606.3.peg.2978"/>
<dbReference type="InterPro" id="IPR050353">
    <property type="entry name" value="PyrK_electron_transfer"/>
</dbReference>
<dbReference type="InterPro" id="IPR039261">
    <property type="entry name" value="FNR_nucleotide-bd"/>
</dbReference>
<dbReference type="GO" id="GO:0006221">
    <property type="term" value="P:pyrimidine nucleotide biosynthetic process"/>
    <property type="evidence" value="ECO:0007669"/>
    <property type="project" value="InterPro"/>
</dbReference>
<dbReference type="STRING" id="1603606.DSOUD_2752"/>
<dbReference type="PRINTS" id="PR00410">
    <property type="entry name" value="PHEHYDRXLASE"/>
</dbReference>
<dbReference type="InterPro" id="IPR017927">
    <property type="entry name" value="FAD-bd_FR_type"/>
</dbReference>
<dbReference type="PANTHER" id="PTHR43513">
    <property type="entry name" value="DIHYDROOROTATE DEHYDROGENASE B (NAD(+)), ELECTRON TRANSFER SUBUNIT"/>
    <property type="match status" value="1"/>
</dbReference>
<evidence type="ECO:0000313" key="3">
    <source>
        <dbReference type="EMBL" id="ALC17490.1"/>
    </source>
</evidence>
<reference evidence="3 4" key="1">
    <citation type="submission" date="2015-07" db="EMBL/GenBank/DDBJ databases">
        <title>Isolation and Genomic Characterization of a Novel Halophilic Metal-Reducing Deltaproteobacterium from the Deep Subsurface.</title>
        <authorList>
            <person name="Badalamenti J.P."/>
            <person name="Summers Z.M."/>
            <person name="Gralnick J.A."/>
            <person name="Bond D.R."/>
        </authorList>
    </citation>
    <scope>NUCLEOTIDE SEQUENCE [LARGE SCALE GENOMIC DNA]</scope>
    <source>
        <strain evidence="3 4">WTL</strain>
    </source>
</reference>
<sequence>MRSGFLPQTARLETVDERMRDNHLFTFRVEKELGVAPGQFVELSLPGIGAFPVSSCAYRTGTALVCCIRRAGRVTDALYRLAPGARLGVRGPFGAGFPLDAFYGRDALLVAGGLGMAPLRALLQALLSERERFGEIILLYGSRDPESLLFRDELETLGRSGAVQVRFSVDFATELPWAAKSFFCRVGLVTSLLEKLALTPGRTTAAVCGPPALYGCVLEELARLGIPAEAIFATLERRMRCGVGECCHCVTSGVFVCCEGPVFSLARLRQLPEAI</sequence>
<keyword evidence="1" id="KW-0001">2Fe-2S</keyword>
<feature type="binding site" evidence="1">
    <location>
        <position position="241"/>
    </location>
    <ligand>
        <name>[2Fe-2S] cluster</name>
        <dbReference type="ChEBI" id="CHEBI:190135"/>
    </ligand>
</feature>
<dbReference type="PROSITE" id="PS51384">
    <property type="entry name" value="FAD_FR"/>
    <property type="match status" value="1"/>
</dbReference>
<dbReference type="InterPro" id="IPR001433">
    <property type="entry name" value="OxRdtase_FAD/NAD-bd"/>
</dbReference>
<gene>
    <name evidence="3" type="ORF">DSOUD_2752</name>
</gene>
<dbReference type="PANTHER" id="PTHR43513:SF1">
    <property type="entry name" value="ANAEROBIC SULFITE REDUCTASE SUBUNIT B"/>
    <property type="match status" value="1"/>
</dbReference>
<feature type="binding site" evidence="1">
    <location>
        <position position="249"/>
    </location>
    <ligand>
        <name>[2Fe-2S] cluster</name>
        <dbReference type="ChEBI" id="CHEBI:190135"/>
    </ligand>
</feature>
<keyword evidence="1" id="KW-0408">Iron</keyword>
<organism evidence="3 4">
    <name type="scientific">Desulfuromonas soudanensis</name>
    <dbReference type="NCBI Taxonomy" id="1603606"/>
    <lineage>
        <taxon>Bacteria</taxon>
        <taxon>Pseudomonadati</taxon>
        <taxon>Thermodesulfobacteriota</taxon>
        <taxon>Desulfuromonadia</taxon>
        <taxon>Desulfuromonadales</taxon>
        <taxon>Desulfuromonadaceae</taxon>
        <taxon>Desulfuromonas</taxon>
    </lineage>
</organism>
<dbReference type="GO" id="GO:0046872">
    <property type="term" value="F:metal ion binding"/>
    <property type="evidence" value="ECO:0007669"/>
    <property type="project" value="UniProtKB-KW"/>
</dbReference>
<dbReference type="InterPro" id="IPR017938">
    <property type="entry name" value="Riboflavin_synthase-like_b-brl"/>
</dbReference>
<dbReference type="SUPFAM" id="SSF52343">
    <property type="entry name" value="Ferredoxin reductase-like, C-terminal NADP-linked domain"/>
    <property type="match status" value="1"/>
</dbReference>
<dbReference type="SUPFAM" id="SSF63380">
    <property type="entry name" value="Riboflavin synthase domain-like"/>
    <property type="match status" value="1"/>
</dbReference>
<dbReference type="PRINTS" id="PR00371">
    <property type="entry name" value="FPNCR"/>
</dbReference>
<dbReference type="Gene3D" id="3.40.50.80">
    <property type="entry name" value="Nucleotide-binding domain of ferredoxin-NADP reductase (FNR) module"/>
    <property type="match status" value="1"/>
</dbReference>
<dbReference type="AlphaFoldDB" id="A0A0M4D2H9"/>
<dbReference type="Gene3D" id="2.40.30.10">
    <property type="entry name" value="Translation factors"/>
    <property type="match status" value="1"/>
</dbReference>
<proteinExistence type="predicted"/>
<feature type="binding site" evidence="1">
    <location>
        <position position="246"/>
    </location>
    <ligand>
        <name>[2Fe-2S] cluster</name>
        <dbReference type="ChEBI" id="CHEBI:190135"/>
    </ligand>
</feature>
<dbReference type="KEGG" id="des:DSOUD_2752"/>
<evidence type="ECO:0000259" key="2">
    <source>
        <dbReference type="PROSITE" id="PS51384"/>
    </source>
</evidence>
<dbReference type="PIRSF" id="PIRSF006816">
    <property type="entry name" value="Cyc3_hyd_g"/>
    <property type="match status" value="1"/>
</dbReference>
<feature type="domain" description="FAD-binding FR-type" evidence="2">
    <location>
        <begin position="5"/>
        <end position="99"/>
    </location>
</feature>
<keyword evidence="1" id="KW-0411">Iron-sulfur</keyword>